<dbReference type="RefSeq" id="WP_380016857.1">
    <property type="nucleotide sequence ID" value="NZ_JBHLYR010000084.1"/>
</dbReference>
<proteinExistence type="predicted"/>
<dbReference type="EMBL" id="JBHLYR010000084">
    <property type="protein sequence ID" value="MFB9995176.1"/>
    <property type="molecule type" value="Genomic_DNA"/>
</dbReference>
<keyword evidence="3" id="KW-1185">Reference proteome</keyword>
<evidence type="ECO:0008006" key="4">
    <source>
        <dbReference type="Google" id="ProtNLM"/>
    </source>
</evidence>
<accession>A0ABV6B5Z5</accession>
<evidence type="ECO:0000256" key="1">
    <source>
        <dbReference type="SAM" id="SignalP"/>
    </source>
</evidence>
<evidence type="ECO:0000313" key="3">
    <source>
        <dbReference type="Proteomes" id="UP001589733"/>
    </source>
</evidence>
<comment type="caution">
    <text evidence="2">The sequence shown here is derived from an EMBL/GenBank/DDBJ whole genome shotgun (WGS) entry which is preliminary data.</text>
</comment>
<dbReference type="Proteomes" id="UP001589733">
    <property type="component" value="Unassembled WGS sequence"/>
</dbReference>
<feature type="chain" id="PRO_5047380562" description="Outer membrane protein beta-barrel domain-containing protein" evidence="1">
    <location>
        <begin position="21"/>
        <end position="144"/>
    </location>
</feature>
<name>A0ABV6B5Z5_9DEIO</name>
<protein>
    <recommendedName>
        <fullName evidence="4">Outer membrane protein beta-barrel domain-containing protein</fullName>
    </recommendedName>
</protein>
<organism evidence="2 3">
    <name type="scientific">Deinococcus oregonensis</name>
    <dbReference type="NCBI Taxonomy" id="1805970"/>
    <lineage>
        <taxon>Bacteria</taxon>
        <taxon>Thermotogati</taxon>
        <taxon>Deinococcota</taxon>
        <taxon>Deinococci</taxon>
        <taxon>Deinococcales</taxon>
        <taxon>Deinococcaceae</taxon>
        <taxon>Deinococcus</taxon>
    </lineage>
</organism>
<feature type="signal peptide" evidence="1">
    <location>
        <begin position="1"/>
        <end position="20"/>
    </location>
</feature>
<reference evidence="2 3" key="1">
    <citation type="submission" date="2024-09" db="EMBL/GenBank/DDBJ databases">
        <authorList>
            <person name="Sun Q."/>
            <person name="Mori K."/>
        </authorList>
    </citation>
    <scope>NUCLEOTIDE SEQUENCE [LARGE SCALE GENOMIC DNA]</scope>
    <source>
        <strain evidence="2 3">JCM 13503</strain>
    </source>
</reference>
<sequence>MRRLLIPLLTLSALSAPASAASLWAGANANTAGFGVHAGVSVLRVPFIGTLGVEGSAEKGWNTDVRRYAAGLTLRDVNLPLTQVDAFGTVGAELLSRPEQENLTAGYAEAGLRGPLLGPAGWRAFVRGNTTGQIGAGLGLELRF</sequence>
<evidence type="ECO:0000313" key="2">
    <source>
        <dbReference type="EMBL" id="MFB9995176.1"/>
    </source>
</evidence>
<gene>
    <name evidence="2" type="ORF">ACFFLM_24835</name>
</gene>
<keyword evidence="1" id="KW-0732">Signal</keyword>